<sequence length="137" mass="14997">MAGRVVVVGKGRQLLEVRFRRYRQLLLIVPGKSAVPAPALVTVLNLQQGLGNHWMVEPPLFRVGPTVHDVGRCAFVQQHQGFLGRMRPSLHSREQGLQLLCADGADADGHMSWVSSCAPGDKASHDRRTADLRSAGR</sequence>
<dbReference type="Proteomes" id="UP000062833">
    <property type="component" value="Chromosome"/>
</dbReference>
<feature type="region of interest" description="Disordered" evidence="1">
    <location>
        <begin position="116"/>
        <end position="137"/>
    </location>
</feature>
<reference evidence="3" key="1">
    <citation type="submission" date="2015-09" db="EMBL/GenBank/DDBJ databases">
        <title>Complete genome of Arthrobacter alpinus strain R3.8.</title>
        <authorList>
            <person name="See-Too W.S."/>
            <person name="Chan K.G."/>
        </authorList>
    </citation>
    <scope>NUCLEOTIDE SEQUENCE [LARGE SCALE GENOMIC DNA]</scope>
    <source>
        <strain evidence="3">R3.8</strain>
    </source>
</reference>
<feature type="compositionally biased region" description="Basic and acidic residues" evidence="1">
    <location>
        <begin position="122"/>
        <end position="131"/>
    </location>
</feature>
<keyword evidence="3" id="KW-1185">Reference proteome</keyword>
<organism evidence="2 3">
    <name type="scientific">Arthrobacter alpinus</name>
    <dbReference type="NCBI Taxonomy" id="656366"/>
    <lineage>
        <taxon>Bacteria</taxon>
        <taxon>Bacillati</taxon>
        <taxon>Actinomycetota</taxon>
        <taxon>Actinomycetes</taxon>
        <taxon>Micrococcales</taxon>
        <taxon>Micrococcaceae</taxon>
        <taxon>Arthrobacter</taxon>
    </lineage>
</organism>
<evidence type="ECO:0000313" key="2">
    <source>
        <dbReference type="EMBL" id="ALE92407.1"/>
    </source>
</evidence>
<evidence type="ECO:0000256" key="1">
    <source>
        <dbReference type="SAM" id="MobiDB-lite"/>
    </source>
</evidence>
<proteinExistence type="predicted"/>
<gene>
    <name evidence="2" type="ORF">AOC05_08895</name>
</gene>
<dbReference type="EMBL" id="CP012677">
    <property type="protein sequence ID" value="ALE92407.1"/>
    <property type="molecule type" value="Genomic_DNA"/>
</dbReference>
<evidence type="ECO:0000313" key="3">
    <source>
        <dbReference type="Proteomes" id="UP000062833"/>
    </source>
</evidence>
<dbReference type="KEGG" id="aaq:AOC05_08895"/>
<name>A0A0M5LZX6_9MICC</name>
<dbReference type="AlphaFoldDB" id="A0A0M5LZX6"/>
<protein>
    <submittedName>
        <fullName evidence="2">Uncharacterized protein</fullName>
    </submittedName>
</protein>
<accession>A0A0M5LZX6</accession>